<sequence>MIGRQTMKRKKWKGEWELGNWVTVTGMLAIRKQLDKKVALAPPIRGQESVGIIMQKTPQKNGRKNLFFISHRS</sequence>
<organism evidence="1 2">
    <name type="scientific">Ajellomyces capsulatus (strain H88)</name>
    <name type="common">Darling's disease fungus</name>
    <name type="synonym">Histoplasma capsulatum</name>
    <dbReference type="NCBI Taxonomy" id="544711"/>
    <lineage>
        <taxon>Eukaryota</taxon>
        <taxon>Fungi</taxon>
        <taxon>Dikarya</taxon>
        <taxon>Ascomycota</taxon>
        <taxon>Pezizomycotina</taxon>
        <taxon>Eurotiomycetes</taxon>
        <taxon>Eurotiomycetidae</taxon>
        <taxon>Onygenales</taxon>
        <taxon>Ajellomycetaceae</taxon>
        <taxon>Histoplasma</taxon>
    </lineage>
</organism>
<proteinExistence type="predicted"/>
<dbReference type="Proteomes" id="UP000663419">
    <property type="component" value="Chromosome 1"/>
</dbReference>
<gene>
    <name evidence="1" type="ORF">I7I53_09878</name>
</gene>
<name>A0A8A1L6D2_AJEC8</name>
<accession>A0A8A1L6D2</accession>
<evidence type="ECO:0000313" key="1">
    <source>
        <dbReference type="EMBL" id="QSS49506.1"/>
    </source>
</evidence>
<reference evidence="1" key="1">
    <citation type="submission" date="2021-01" db="EMBL/GenBank/DDBJ databases">
        <title>Chromosome-level genome assembly of a human fungal pathogen reveals clustering of transcriptionally co-regulated genes.</title>
        <authorList>
            <person name="Voorhies M."/>
            <person name="Cohen S."/>
            <person name="Shea T.P."/>
            <person name="Petrus S."/>
            <person name="Munoz J.F."/>
            <person name="Poplawski S."/>
            <person name="Goldman W.E."/>
            <person name="Michael T."/>
            <person name="Cuomo C.A."/>
            <person name="Sil A."/>
            <person name="Beyhan S."/>
        </authorList>
    </citation>
    <scope>NUCLEOTIDE SEQUENCE</scope>
    <source>
        <strain evidence="1">H88</strain>
    </source>
</reference>
<protein>
    <submittedName>
        <fullName evidence="1">Uncharacterized protein</fullName>
    </submittedName>
</protein>
<evidence type="ECO:0000313" key="2">
    <source>
        <dbReference type="Proteomes" id="UP000663419"/>
    </source>
</evidence>
<dbReference type="VEuPathDB" id="FungiDB:I7I53_09878"/>
<dbReference type="AlphaFoldDB" id="A0A8A1L6D2"/>
<dbReference type="EMBL" id="CP069102">
    <property type="protein sequence ID" value="QSS49506.1"/>
    <property type="molecule type" value="Genomic_DNA"/>
</dbReference>